<proteinExistence type="inferred from homology"/>
<dbReference type="PANTHER" id="PTHR21625:SF0">
    <property type="entry name" value="DYNEIN REGULATORY COMPLEX SUBUNIT 2"/>
    <property type="match status" value="1"/>
</dbReference>
<keyword evidence="7" id="KW-0966">Cell projection</keyword>
<evidence type="ECO:0000256" key="5">
    <source>
        <dbReference type="ARBA" id="ARBA00023069"/>
    </source>
</evidence>
<evidence type="ECO:0000256" key="3">
    <source>
        <dbReference type="ARBA" id="ARBA00022846"/>
    </source>
</evidence>
<dbReference type="EMBL" id="JRES01001347">
    <property type="protein sequence ID" value="KNC23503.1"/>
    <property type="molecule type" value="Genomic_DNA"/>
</dbReference>
<evidence type="ECO:0000256" key="10">
    <source>
        <dbReference type="ARBA" id="ARBA00040899"/>
    </source>
</evidence>
<keyword evidence="3" id="KW-0282">Flagellum</keyword>
<dbReference type="OrthoDB" id="7760980at2759"/>
<dbReference type="Proteomes" id="UP000037069">
    <property type="component" value="Unassembled WGS sequence"/>
</dbReference>
<dbReference type="GO" id="GO:0003352">
    <property type="term" value="P:regulation of cilium movement"/>
    <property type="evidence" value="ECO:0007669"/>
    <property type="project" value="TreeGrafter"/>
</dbReference>
<evidence type="ECO:0000256" key="13">
    <source>
        <dbReference type="SAM" id="Coils"/>
    </source>
</evidence>
<feature type="compositionally biased region" description="Basic and acidic residues" evidence="14">
    <location>
        <begin position="18"/>
        <end position="27"/>
    </location>
</feature>
<feature type="coiled-coil region" evidence="13">
    <location>
        <begin position="428"/>
        <end position="462"/>
    </location>
</feature>
<dbReference type="InterPro" id="IPR039505">
    <property type="entry name" value="DRC1/2_N"/>
</dbReference>
<dbReference type="GO" id="GO:0060285">
    <property type="term" value="P:cilium-dependent cell motility"/>
    <property type="evidence" value="ECO:0007669"/>
    <property type="project" value="TreeGrafter"/>
</dbReference>
<keyword evidence="17" id="KW-1185">Reference proteome</keyword>
<gene>
    <name evidence="16" type="ORF">FF38_09194</name>
</gene>
<dbReference type="AlphaFoldDB" id="A0A0L0BU40"/>
<evidence type="ECO:0000256" key="12">
    <source>
        <dbReference type="ARBA" id="ARBA00045865"/>
    </source>
</evidence>
<dbReference type="InterPro" id="IPR039750">
    <property type="entry name" value="DRC1/DRC2"/>
</dbReference>
<evidence type="ECO:0000256" key="1">
    <source>
        <dbReference type="ARBA" id="ARBA00004611"/>
    </source>
</evidence>
<evidence type="ECO:0000256" key="14">
    <source>
        <dbReference type="SAM" id="MobiDB-lite"/>
    </source>
</evidence>
<dbReference type="GO" id="GO:0005858">
    <property type="term" value="C:axonemal dynein complex"/>
    <property type="evidence" value="ECO:0007669"/>
    <property type="project" value="InterPro"/>
</dbReference>
<evidence type="ECO:0000256" key="4">
    <source>
        <dbReference type="ARBA" id="ARBA00023054"/>
    </source>
</evidence>
<keyword evidence="6" id="KW-0206">Cytoskeleton</keyword>
<evidence type="ECO:0000256" key="8">
    <source>
        <dbReference type="ARBA" id="ARBA00037841"/>
    </source>
</evidence>
<feature type="region of interest" description="Disordered" evidence="14">
    <location>
        <begin position="1"/>
        <end position="37"/>
    </location>
</feature>
<evidence type="ECO:0000313" key="17">
    <source>
        <dbReference type="Proteomes" id="UP000037069"/>
    </source>
</evidence>
<accession>A0A0L0BU40</accession>
<keyword evidence="4 13" id="KW-0175">Coiled coil</keyword>
<keyword evidence="5" id="KW-0969">Cilium</keyword>
<feature type="domain" description="Dynein regulatory complex protein 1/2 N-terminal" evidence="15">
    <location>
        <begin position="35"/>
        <end position="133"/>
    </location>
</feature>
<evidence type="ECO:0000256" key="9">
    <source>
        <dbReference type="ARBA" id="ARBA00038424"/>
    </source>
</evidence>
<organism evidence="16 17">
    <name type="scientific">Lucilia cuprina</name>
    <name type="common">Green bottle fly</name>
    <name type="synonym">Australian sheep blowfly</name>
    <dbReference type="NCBI Taxonomy" id="7375"/>
    <lineage>
        <taxon>Eukaryota</taxon>
        <taxon>Metazoa</taxon>
        <taxon>Ecdysozoa</taxon>
        <taxon>Arthropoda</taxon>
        <taxon>Hexapoda</taxon>
        <taxon>Insecta</taxon>
        <taxon>Pterygota</taxon>
        <taxon>Neoptera</taxon>
        <taxon>Endopterygota</taxon>
        <taxon>Diptera</taxon>
        <taxon>Brachycera</taxon>
        <taxon>Muscomorpha</taxon>
        <taxon>Oestroidea</taxon>
        <taxon>Calliphoridae</taxon>
        <taxon>Luciliinae</taxon>
        <taxon>Lucilia</taxon>
    </lineage>
</organism>
<dbReference type="PANTHER" id="PTHR21625">
    <property type="entry name" value="NYD-SP28 PROTEIN"/>
    <property type="match status" value="1"/>
</dbReference>
<evidence type="ECO:0000256" key="2">
    <source>
        <dbReference type="ARBA" id="ARBA00022490"/>
    </source>
</evidence>
<keyword evidence="2" id="KW-0963">Cytoplasm</keyword>
<evidence type="ECO:0000256" key="6">
    <source>
        <dbReference type="ARBA" id="ARBA00023212"/>
    </source>
</evidence>
<dbReference type="GO" id="GO:0070286">
    <property type="term" value="P:axonemal dynein complex assembly"/>
    <property type="evidence" value="ECO:0007669"/>
    <property type="project" value="InterPro"/>
</dbReference>
<evidence type="ECO:0000259" key="15">
    <source>
        <dbReference type="Pfam" id="PF14772"/>
    </source>
</evidence>
<comment type="caution">
    <text evidence="16">The sequence shown here is derived from an EMBL/GenBank/DDBJ whole genome shotgun (WGS) entry which is preliminary data.</text>
</comment>
<feature type="compositionally biased region" description="Polar residues" evidence="14">
    <location>
        <begin position="1"/>
        <end position="10"/>
    </location>
</feature>
<evidence type="ECO:0000256" key="11">
    <source>
        <dbReference type="ARBA" id="ARBA00041517"/>
    </source>
</evidence>
<reference evidence="16 17" key="1">
    <citation type="journal article" date="2015" name="Nat. Commun.">
        <title>Lucilia cuprina genome unlocks parasitic fly biology to underpin future interventions.</title>
        <authorList>
            <person name="Anstead C.A."/>
            <person name="Korhonen P.K."/>
            <person name="Young N.D."/>
            <person name="Hall R.S."/>
            <person name="Jex A.R."/>
            <person name="Murali S.C."/>
            <person name="Hughes D.S."/>
            <person name="Lee S.F."/>
            <person name="Perry T."/>
            <person name="Stroehlein A.J."/>
            <person name="Ansell B.R."/>
            <person name="Breugelmans B."/>
            <person name="Hofmann A."/>
            <person name="Qu J."/>
            <person name="Dugan S."/>
            <person name="Lee S.L."/>
            <person name="Chao H."/>
            <person name="Dinh H."/>
            <person name="Han Y."/>
            <person name="Doddapaneni H.V."/>
            <person name="Worley K.C."/>
            <person name="Muzny D.M."/>
            <person name="Ioannidis P."/>
            <person name="Waterhouse R.M."/>
            <person name="Zdobnov E.M."/>
            <person name="James P.J."/>
            <person name="Bagnall N.H."/>
            <person name="Kotze A.C."/>
            <person name="Gibbs R.A."/>
            <person name="Richards S."/>
            <person name="Batterham P."/>
            <person name="Gasser R.B."/>
        </authorList>
    </citation>
    <scope>NUCLEOTIDE SEQUENCE [LARGE SCALE GENOMIC DNA]</scope>
    <source>
        <strain evidence="16 17">LS</strain>
        <tissue evidence="16">Full body</tissue>
    </source>
</reference>
<comment type="subcellular location">
    <subcellularLocation>
        <location evidence="1">Cytoplasm</location>
        <location evidence="1">Cytoskeleton</location>
        <location evidence="1">Flagellum axoneme</location>
    </subcellularLocation>
    <subcellularLocation>
        <location evidence="8">Cytoplasm</location>
        <location evidence="8">Cytoskeleton</location>
        <location evidence="8">Flagellum basal body</location>
    </subcellularLocation>
</comment>
<dbReference type="Pfam" id="PF14772">
    <property type="entry name" value="NYD-SP28"/>
    <property type="match status" value="1"/>
</dbReference>
<dbReference type="STRING" id="7375.A0A0L0BU40"/>
<evidence type="ECO:0000256" key="7">
    <source>
        <dbReference type="ARBA" id="ARBA00023273"/>
    </source>
</evidence>
<comment type="function">
    <text evidence="12">Component of the nexin-dynein regulatory complex (N-DRC), a key regulator of ciliary/flagellar motility which maintains the alignment and integrity of the distal axoneme and regulates microtubule sliding in motile axonemes. Plays a critical role in the assembly of N-DRC and also stabilizes the assembly of multiple inner dynein arms and radial spokes. Coassembles with DRC1 to form a central scaffold needed for assembly of the N-DRC and its attachment to the outer doublet microtubules.</text>
</comment>
<name>A0A0L0BU40_LUCCU</name>
<evidence type="ECO:0000313" key="16">
    <source>
        <dbReference type="EMBL" id="KNC23503.1"/>
    </source>
</evidence>
<protein>
    <recommendedName>
        <fullName evidence="10">Dynein regulatory complex subunit 2</fullName>
    </recommendedName>
    <alternativeName>
        <fullName evidence="11">Coiled-coil domain-containing protein 65</fullName>
    </alternativeName>
</protein>
<sequence length="481" mass="57638">MATTITTTEPADNPYAEYLKDETPKEQPKKKKLTKAEQMELKQKEEIEFKKLELRDLMSREFEMSKKTAKKYHKHWENMCREVKLKEMKQELEDWEKKVNRVMQQKDEKIQLILDEISVTEEMHKNNFSCQLEIMNYLKDTLKTFQETSRLLYEQQASEILHDFYDEVAATNEIENCVKLNCESVVHATDLLAEQELLSDYNIYLDKRDDRVNTEIEKRYRLRDAVTKRMKDLRKQLIEFLDSLRNVSLDVHKYERINTLMERQRNFVTESKKLNEIEQHDARVYADLQHHLLKVEADAKRKIHDLKLEHAYFMQIRKNIENEIKLDREQTHEKLKIISSESFKVLKKFQKLHKHGELLLSLAANCRKFQTESEKVVAWGDFQEPLNNNEHDKEPFELEILNLKDHVDMTEAELENNIELMKNFWRRQALAEAQIVLLEEHKQQLLKENQSYIETIKRLSKADNVEDLKETLKVQSVLNNE</sequence>
<comment type="similarity">
    <text evidence="9">Belongs to the DRC2 family.</text>
</comment>
<dbReference type="OMA" id="VRRMTHM"/>